<keyword evidence="2" id="KW-0378">Hydrolase</keyword>
<name>A0ABW1ARE0_9RHOO</name>
<dbReference type="EC" id="3.-.-.-" evidence="2"/>
<keyword evidence="3" id="KW-1185">Reference proteome</keyword>
<dbReference type="InterPro" id="IPR050789">
    <property type="entry name" value="Diverse_Enzym_Activities"/>
</dbReference>
<organism evidence="2 3">
    <name type="scientific">Thauera sinica</name>
    <dbReference type="NCBI Taxonomy" id="2665146"/>
    <lineage>
        <taxon>Bacteria</taxon>
        <taxon>Pseudomonadati</taxon>
        <taxon>Pseudomonadota</taxon>
        <taxon>Betaproteobacteria</taxon>
        <taxon>Rhodocyclales</taxon>
        <taxon>Zoogloeaceae</taxon>
        <taxon>Thauera</taxon>
    </lineage>
</organism>
<dbReference type="GO" id="GO:0016787">
    <property type="term" value="F:hydrolase activity"/>
    <property type="evidence" value="ECO:0007669"/>
    <property type="project" value="UniProtKB-KW"/>
</dbReference>
<protein>
    <submittedName>
        <fullName evidence="2">Serine hydrolase domain-containing protein</fullName>
        <ecNumber evidence="2">3.-.-.-</ecNumber>
    </submittedName>
</protein>
<dbReference type="RefSeq" id="WP_157748421.1">
    <property type="nucleotide sequence ID" value="NZ_JBHSOG010000032.1"/>
</dbReference>
<dbReference type="InterPro" id="IPR001466">
    <property type="entry name" value="Beta-lactam-related"/>
</dbReference>
<gene>
    <name evidence="2" type="ORF">ACFPTN_10140</name>
</gene>
<evidence type="ECO:0000313" key="2">
    <source>
        <dbReference type="EMBL" id="MFC5769731.1"/>
    </source>
</evidence>
<evidence type="ECO:0000259" key="1">
    <source>
        <dbReference type="Pfam" id="PF00144"/>
    </source>
</evidence>
<dbReference type="Gene3D" id="3.40.710.10">
    <property type="entry name" value="DD-peptidase/beta-lactamase superfamily"/>
    <property type="match status" value="1"/>
</dbReference>
<dbReference type="SUPFAM" id="SSF56601">
    <property type="entry name" value="beta-lactamase/transpeptidase-like"/>
    <property type="match status" value="1"/>
</dbReference>
<feature type="domain" description="Beta-lactamase-related" evidence="1">
    <location>
        <begin position="189"/>
        <end position="466"/>
    </location>
</feature>
<dbReference type="PANTHER" id="PTHR43283:SF7">
    <property type="entry name" value="BETA-LACTAMASE-RELATED DOMAIN-CONTAINING PROTEIN"/>
    <property type="match status" value="1"/>
</dbReference>
<proteinExistence type="predicted"/>
<dbReference type="Pfam" id="PF00144">
    <property type="entry name" value="Beta-lactamase"/>
    <property type="match status" value="1"/>
</dbReference>
<reference evidence="3" key="1">
    <citation type="journal article" date="2019" name="Int. J. Syst. Evol. Microbiol.">
        <title>The Global Catalogue of Microorganisms (GCM) 10K type strain sequencing project: providing services to taxonomists for standard genome sequencing and annotation.</title>
        <authorList>
            <consortium name="The Broad Institute Genomics Platform"/>
            <consortium name="The Broad Institute Genome Sequencing Center for Infectious Disease"/>
            <person name="Wu L."/>
            <person name="Ma J."/>
        </authorList>
    </citation>
    <scope>NUCLEOTIDE SEQUENCE [LARGE SCALE GENOMIC DNA]</scope>
    <source>
        <strain evidence="3">SHR3</strain>
    </source>
</reference>
<dbReference type="Proteomes" id="UP001595974">
    <property type="component" value="Unassembled WGS sequence"/>
</dbReference>
<dbReference type="EMBL" id="JBHSOG010000032">
    <property type="protein sequence ID" value="MFC5769731.1"/>
    <property type="molecule type" value="Genomic_DNA"/>
</dbReference>
<comment type="caution">
    <text evidence="2">The sequence shown here is derived from an EMBL/GenBank/DDBJ whole genome shotgun (WGS) entry which is preliminary data.</text>
</comment>
<sequence>MKPKEGLAGGLRILTWDAHSGIIRAKRVTAILAAAVFVSGGCATIDLVRSREAAMAAKVACSGVYVANRPYEHVLANDVLPIDQAVPFLSALSNATFVHAAERKSVSVRTGSPLASSGIAAYRDNLGCALLGAKWPETDPPLNCIPEHAALPDAEWPAGNRRSLYPRQGYETLYRAVRTHFEDGAGARAVVVVHHGRLVAEHYDSSLGLDQDSPLLGWSMAKTITGMLVGIEIGHQGVERSASDWIARWTAPDPRAQIKVKDLLEMRSGLEWSEGYAAPNSNVNVMLLGKANMSEYATESTLKHPPGKYWEYSSGTTNILQLILRHKIESTGSFQDYCQFPYRSLFHRIGAYSARLEADAAGTYVGSSYLYATPRDWARLGMLMLHLGKWPPSGEQILPSHWIDESLPKHRAGEHRYGWQTWGYLDDVDGAVYGQDLGLPEDAYHMRGHWGQSVTVVPSRDMIIIRLGWNVGTPYDAKSFVRSVLAAVGNEQ</sequence>
<accession>A0ABW1ARE0</accession>
<dbReference type="PANTHER" id="PTHR43283">
    <property type="entry name" value="BETA-LACTAMASE-RELATED"/>
    <property type="match status" value="1"/>
</dbReference>
<evidence type="ECO:0000313" key="3">
    <source>
        <dbReference type="Proteomes" id="UP001595974"/>
    </source>
</evidence>
<dbReference type="InterPro" id="IPR012338">
    <property type="entry name" value="Beta-lactam/transpept-like"/>
</dbReference>